<feature type="region of interest" description="Disordered" evidence="1">
    <location>
        <begin position="22"/>
        <end position="67"/>
    </location>
</feature>
<organism evidence="2 3">
    <name type="scientific">Heterorhabditis bacteriophora</name>
    <name type="common">Entomopathogenic nematode worm</name>
    <dbReference type="NCBI Taxonomy" id="37862"/>
    <lineage>
        <taxon>Eukaryota</taxon>
        <taxon>Metazoa</taxon>
        <taxon>Ecdysozoa</taxon>
        <taxon>Nematoda</taxon>
        <taxon>Chromadorea</taxon>
        <taxon>Rhabditida</taxon>
        <taxon>Rhabditina</taxon>
        <taxon>Rhabditomorpha</taxon>
        <taxon>Strongyloidea</taxon>
        <taxon>Heterorhabditidae</taxon>
        <taxon>Heterorhabditis</taxon>
    </lineage>
</organism>
<evidence type="ECO:0000313" key="2">
    <source>
        <dbReference type="Proteomes" id="UP000095283"/>
    </source>
</evidence>
<keyword evidence="2" id="KW-1185">Reference proteome</keyword>
<dbReference type="Proteomes" id="UP000095283">
    <property type="component" value="Unplaced"/>
</dbReference>
<accession>A0A1I7XEP0</accession>
<sequence>MDRSFSLPKSIKRCRSLSQIDNLRFDDGKSRKRNGSGKKSNRPLSAKSYRGRLSLGKSAGSSAARSQ</sequence>
<reference evidence="3" key="1">
    <citation type="submission" date="2016-11" db="UniProtKB">
        <authorList>
            <consortium name="WormBaseParasite"/>
        </authorList>
    </citation>
    <scope>IDENTIFICATION</scope>
</reference>
<name>A0A1I7XEP0_HETBA</name>
<dbReference type="WBParaSite" id="Hba_16117">
    <property type="protein sequence ID" value="Hba_16117"/>
    <property type="gene ID" value="Hba_16117"/>
</dbReference>
<feature type="compositionally biased region" description="Basic residues" evidence="1">
    <location>
        <begin position="30"/>
        <end position="41"/>
    </location>
</feature>
<proteinExistence type="predicted"/>
<protein>
    <submittedName>
        <fullName evidence="3">Uncharacterized protein</fullName>
    </submittedName>
</protein>
<feature type="compositionally biased region" description="Low complexity" evidence="1">
    <location>
        <begin position="51"/>
        <end position="67"/>
    </location>
</feature>
<evidence type="ECO:0000313" key="3">
    <source>
        <dbReference type="WBParaSite" id="Hba_16117"/>
    </source>
</evidence>
<dbReference type="AlphaFoldDB" id="A0A1I7XEP0"/>
<evidence type="ECO:0000256" key="1">
    <source>
        <dbReference type="SAM" id="MobiDB-lite"/>
    </source>
</evidence>